<evidence type="ECO:0000313" key="2">
    <source>
        <dbReference type="EMBL" id="CAK9009998.1"/>
    </source>
</evidence>
<sequence length="140" mass="14778">MTTTSVLDVSRGALNFGDETLYLAVLKDYSQELLASVHRIESISDKTALKDEVALLRASASYMAAERLKAAASALLLALESRQGNEAALRATLCEQARAVCVEARSGLGRPPPRVTASGSEDDVDVPVLEGVAGKPPRPV</sequence>
<protein>
    <submittedName>
        <fullName evidence="2">Uncharacterized protein</fullName>
    </submittedName>
</protein>
<reference evidence="2 3" key="1">
    <citation type="submission" date="2024-02" db="EMBL/GenBank/DDBJ databases">
        <authorList>
            <person name="Chen Y."/>
            <person name="Shah S."/>
            <person name="Dougan E. K."/>
            <person name="Thang M."/>
            <person name="Chan C."/>
        </authorList>
    </citation>
    <scope>NUCLEOTIDE SEQUENCE [LARGE SCALE GENOMIC DNA]</scope>
</reference>
<keyword evidence="3" id="KW-1185">Reference proteome</keyword>
<evidence type="ECO:0000256" key="1">
    <source>
        <dbReference type="SAM" id="MobiDB-lite"/>
    </source>
</evidence>
<proteinExistence type="predicted"/>
<organism evidence="2 3">
    <name type="scientific">Durusdinium trenchii</name>
    <dbReference type="NCBI Taxonomy" id="1381693"/>
    <lineage>
        <taxon>Eukaryota</taxon>
        <taxon>Sar</taxon>
        <taxon>Alveolata</taxon>
        <taxon>Dinophyceae</taxon>
        <taxon>Suessiales</taxon>
        <taxon>Symbiodiniaceae</taxon>
        <taxon>Durusdinium</taxon>
    </lineage>
</organism>
<feature type="region of interest" description="Disordered" evidence="1">
    <location>
        <begin position="107"/>
        <end position="140"/>
    </location>
</feature>
<gene>
    <name evidence="2" type="ORF">CCMP2556_LOCUS9902</name>
</gene>
<name>A0ABP0J6S9_9DINO</name>
<dbReference type="EMBL" id="CAXAMN010004558">
    <property type="protein sequence ID" value="CAK9009998.1"/>
    <property type="molecule type" value="Genomic_DNA"/>
</dbReference>
<evidence type="ECO:0000313" key="3">
    <source>
        <dbReference type="Proteomes" id="UP001642484"/>
    </source>
</evidence>
<accession>A0ABP0J6S9</accession>
<comment type="caution">
    <text evidence="2">The sequence shown here is derived from an EMBL/GenBank/DDBJ whole genome shotgun (WGS) entry which is preliminary data.</text>
</comment>
<dbReference type="Proteomes" id="UP001642484">
    <property type="component" value="Unassembled WGS sequence"/>
</dbReference>